<name>A0A2P5EMP7_TREOI</name>
<reference evidence="3" key="1">
    <citation type="submission" date="2016-06" db="EMBL/GenBank/DDBJ databases">
        <title>Parallel loss of symbiosis genes in relatives of nitrogen-fixing non-legume Parasponia.</title>
        <authorList>
            <person name="Van Velzen R."/>
            <person name="Holmer R."/>
            <person name="Bu F."/>
            <person name="Rutten L."/>
            <person name="Van Zeijl A."/>
            <person name="Liu W."/>
            <person name="Santuari L."/>
            <person name="Cao Q."/>
            <person name="Sharma T."/>
            <person name="Shen D."/>
            <person name="Roswanjaya Y."/>
            <person name="Wardhani T."/>
            <person name="Kalhor M.S."/>
            <person name="Jansen J."/>
            <person name="Van den Hoogen J."/>
            <person name="Gungor B."/>
            <person name="Hartog M."/>
            <person name="Hontelez J."/>
            <person name="Verver J."/>
            <person name="Yang W.-C."/>
            <person name="Schijlen E."/>
            <person name="Repin R."/>
            <person name="Schilthuizen M."/>
            <person name="Schranz E."/>
            <person name="Heidstra R."/>
            <person name="Miyata K."/>
            <person name="Fedorova E."/>
            <person name="Kohlen W."/>
            <person name="Bisseling T."/>
            <person name="Smit S."/>
            <person name="Geurts R."/>
        </authorList>
    </citation>
    <scope>NUCLEOTIDE SEQUENCE [LARGE SCALE GENOMIC DNA]</scope>
    <source>
        <strain evidence="3">cv. RG33-2</strain>
    </source>
</reference>
<protein>
    <recommendedName>
        <fullName evidence="4">DUF4228 domain protein</fullName>
    </recommendedName>
</protein>
<feature type="region of interest" description="Disordered" evidence="1">
    <location>
        <begin position="109"/>
        <end position="198"/>
    </location>
</feature>
<comment type="caution">
    <text evidence="2">The sequence shown here is derived from an EMBL/GenBank/DDBJ whole genome shotgun (WGS) entry which is preliminary data.</text>
</comment>
<proteinExistence type="predicted"/>
<keyword evidence="3" id="KW-1185">Reference proteome</keyword>
<sequence length="198" mass="21904">MGQCFSSRSISSSINQPEFNSVRLVHLNGYVEDFEPPVSVSYVVEKPSKHFVCTAAQLLSTGFKPLRPETLLEPGRIYFLLPYSAIQAEVSPLDLASLAKRLTAAAAKTGRSSSYRSSGRASPMSSQHGCPSPVWSSPARSPNRFSEPDQMGDLATFGAQRSARARSWKPNLDPIREKSFNRRSESELQFEASKRFEV</sequence>
<evidence type="ECO:0008006" key="4">
    <source>
        <dbReference type="Google" id="ProtNLM"/>
    </source>
</evidence>
<dbReference type="InterPro" id="IPR025322">
    <property type="entry name" value="PADRE_dom"/>
</dbReference>
<evidence type="ECO:0000256" key="1">
    <source>
        <dbReference type="SAM" id="MobiDB-lite"/>
    </source>
</evidence>
<dbReference type="AlphaFoldDB" id="A0A2P5EMP7"/>
<feature type="compositionally biased region" description="Basic and acidic residues" evidence="1">
    <location>
        <begin position="174"/>
        <end position="198"/>
    </location>
</feature>
<gene>
    <name evidence="2" type="ORF">TorRG33x02_174750</name>
</gene>
<dbReference type="PANTHER" id="PTHR33052">
    <property type="entry name" value="DUF4228 DOMAIN PROTEIN-RELATED"/>
    <property type="match status" value="1"/>
</dbReference>
<organism evidence="2 3">
    <name type="scientific">Trema orientale</name>
    <name type="common">Charcoal tree</name>
    <name type="synonym">Celtis orientalis</name>
    <dbReference type="NCBI Taxonomy" id="63057"/>
    <lineage>
        <taxon>Eukaryota</taxon>
        <taxon>Viridiplantae</taxon>
        <taxon>Streptophyta</taxon>
        <taxon>Embryophyta</taxon>
        <taxon>Tracheophyta</taxon>
        <taxon>Spermatophyta</taxon>
        <taxon>Magnoliopsida</taxon>
        <taxon>eudicotyledons</taxon>
        <taxon>Gunneridae</taxon>
        <taxon>Pentapetalae</taxon>
        <taxon>rosids</taxon>
        <taxon>fabids</taxon>
        <taxon>Rosales</taxon>
        <taxon>Cannabaceae</taxon>
        <taxon>Trema</taxon>
    </lineage>
</organism>
<dbReference type="STRING" id="63057.A0A2P5EMP7"/>
<evidence type="ECO:0000313" key="3">
    <source>
        <dbReference type="Proteomes" id="UP000237000"/>
    </source>
</evidence>
<feature type="compositionally biased region" description="Low complexity" evidence="1">
    <location>
        <begin position="109"/>
        <end position="126"/>
    </location>
</feature>
<feature type="compositionally biased region" description="Polar residues" evidence="1">
    <location>
        <begin position="134"/>
        <end position="144"/>
    </location>
</feature>
<dbReference type="InParanoid" id="A0A2P5EMP7"/>
<dbReference type="OrthoDB" id="736928at2759"/>
<accession>A0A2P5EMP7</accession>
<dbReference type="EMBL" id="JXTC01000127">
    <property type="protein sequence ID" value="PON86745.1"/>
    <property type="molecule type" value="Genomic_DNA"/>
</dbReference>
<dbReference type="Pfam" id="PF14009">
    <property type="entry name" value="PADRE"/>
    <property type="match status" value="1"/>
</dbReference>
<evidence type="ECO:0000313" key="2">
    <source>
        <dbReference type="EMBL" id="PON86745.1"/>
    </source>
</evidence>
<dbReference type="Proteomes" id="UP000237000">
    <property type="component" value="Unassembled WGS sequence"/>
</dbReference>